<comment type="caution">
    <text evidence="3">The sequence shown here is derived from an EMBL/GenBank/DDBJ whole genome shotgun (WGS) entry which is preliminary data.</text>
</comment>
<dbReference type="PANTHER" id="PTHR45982:SF1">
    <property type="entry name" value="REGULATOR OF CHROMOSOME CONDENSATION"/>
    <property type="match status" value="1"/>
</dbReference>
<feature type="transmembrane region" description="Helical" evidence="2">
    <location>
        <begin position="1196"/>
        <end position="1216"/>
    </location>
</feature>
<organism evidence="3 4">
    <name type="scientific">Symbiodinium pilosum</name>
    <name type="common">Dinoflagellate</name>
    <dbReference type="NCBI Taxonomy" id="2952"/>
    <lineage>
        <taxon>Eukaryota</taxon>
        <taxon>Sar</taxon>
        <taxon>Alveolata</taxon>
        <taxon>Dinophyceae</taxon>
        <taxon>Suessiales</taxon>
        <taxon>Symbiodiniaceae</taxon>
        <taxon>Symbiodinium</taxon>
    </lineage>
</organism>
<feature type="region of interest" description="Disordered" evidence="1">
    <location>
        <begin position="1"/>
        <end position="34"/>
    </location>
</feature>
<keyword evidence="2" id="KW-0812">Transmembrane</keyword>
<evidence type="ECO:0000313" key="4">
    <source>
        <dbReference type="Proteomes" id="UP000649617"/>
    </source>
</evidence>
<evidence type="ECO:0000256" key="1">
    <source>
        <dbReference type="SAM" id="MobiDB-lite"/>
    </source>
</evidence>
<gene>
    <name evidence="3" type="primary">HERC1</name>
    <name evidence="3" type="ORF">SPIL2461_LOCUS1119</name>
</gene>
<sequence>LTPKPLDHKLDEPHFQRRKGSGTGNESKAEAVADAAKEAAKAATAIVSALRGNGTNGTNSTNATNVTAEREGTDTMGSIARAAKKAAAKAAKVAENASVPSQTTVHVSIEAKSVPEEEYLNTGVEVELKATFQAVADDLDMEASTADAATALKLRVMGMDALRSSKGLLKGTLVRLVANNCSVPGLQTFILSTGVDLRKAWLLRGTIHELQRQAEVHFGLGIHHLCSQNGAVLPGASSLGDLGLKDGDQIACTLRQTTVVSHFASLTASGVRWPYLSFTEGDAFAVIGPHGNVVTWGDPKTGGTCSEADQEKLCHVLRIRASQSAFAAICSDGSVVTWGDRTGGGDSWLVRAQLQGVRDIVASAFAFAAICNDGSAIAWGDASYGGDSSLVQEELVGVEKICASQGAFAAILRDGSVVTWGDPSCGGDSSAVQEELKRVRKVWASFGAFAALLDSGVVVTWGEGAGGGNSSAVCDQLQGVTRIWAFARAFAALRDDGAVVTWGDPHMGGDSTAVRDQLRDVQEMEANIFAFAAVRMDGSVVTWGGAIDGGDSSAVRSELWDVRLIRGTHGAFAALRGDGRVVVWGNPLLGGDASTVSGQLTEVEGLWATEGAFAARRADGSIVSWGNPLQGGDSRAADPELTEVQDICASFGAFAAVKADGTVVVWGSCASGGDPSAVPEQLRPQKDCASQGMQQFWAMGSLCGIWWWAEIEAMRKVTTLVDGVCVLNVSPREADGEVQKVLDEALLRTTASQRAAAASETKKALRHAHAALKKLANETISPENSTYRRAIREARKSGNSAVQALAEAVAKVNTTIQPEATAIHSRMHHILTERLISRRNLARGGLTGTLQACEHFASNLNQTLPVPSVGELAVQVEMAGLAAQKSQEAFESFEKAAVAAQNAEADAEVANTEAKEAAEAVKRYLAVGKNRTAKADKMKAEMNVPGAFVNVTEVQVLEAQAKEAFELAGSYKSEEEEFRLVYDEMLAQAVGNVTEELMMAKAVRGSIEGILGTSTVADLQSEGAEAYAKKALRRLNATEHKPVSLLHVSSGGLPGNVSVRVDIAGPNGTEIHDVITTLEDRLKVKLIEDTAVQVHSRSVRNATHGHLHMSALVGSLDSAVIGDVANTTAETIHDVLGKVVTNIEKVQIAGLPNVSSEGLPIRATAPEHKEARKHTTEKPDEPNEEPPSARRVHGPWSIMGLGGIAVLGALGLLLVIGSRCAG</sequence>
<evidence type="ECO:0000313" key="3">
    <source>
        <dbReference type="EMBL" id="CAE7182048.1"/>
    </source>
</evidence>
<dbReference type="Gene3D" id="2.130.10.30">
    <property type="entry name" value="Regulator of chromosome condensation 1/beta-lactamase-inhibitor protein II"/>
    <property type="match status" value="2"/>
</dbReference>
<dbReference type="SUPFAM" id="SSF50985">
    <property type="entry name" value="RCC1/BLIP-II"/>
    <property type="match status" value="2"/>
</dbReference>
<keyword evidence="2" id="KW-1133">Transmembrane helix</keyword>
<name>A0A812ISB7_SYMPI</name>
<proteinExistence type="predicted"/>
<accession>A0A812ISB7</accession>
<keyword evidence="2" id="KW-0472">Membrane</keyword>
<feature type="compositionally biased region" description="Basic and acidic residues" evidence="1">
    <location>
        <begin position="1165"/>
        <end position="1181"/>
    </location>
</feature>
<dbReference type="PANTHER" id="PTHR45982">
    <property type="entry name" value="REGULATOR OF CHROMOSOME CONDENSATION"/>
    <property type="match status" value="1"/>
</dbReference>
<evidence type="ECO:0000256" key="2">
    <source>
        <dbReference type="SAM" id="Phobius"/>
    </source>
</evidence>
<feature type="region of interest" description="Disordered" evidence="1">
    <location>
        <begin position="1157"/>
        <end position="1192"/>
    </location>
</feature>
<dbReference type="EMBL" id="CAJNIZ010001069">
    <property type="protein sequence ID" value="CAE7182048.1"/>
    <property type="molecule type" value="Genomic_DNA"/>
</dbReference>
<feature type="non-terminal residue" evidence="3">
    <location>
        <position position="1222"/>
    </location>
</feature>
<protein>
    <submittedName>
        <fullName evidence="3">HERC1 protein</fullName>
    </submittedName>
</protein>
<feature type="compositionally biased region" description="Basic and acidic residues" evidence="1">
    <location>
        <begin position="1"/>
        <end position="15"/>
    </location>
</feature>
<dbReference type="AlphaFoldDB" id="A0A812ISB7"/>
<keyword evidence="4" id="KW-1185">Reference proteome</keyword>
<dbReference type="InterPro" id="IPR051553">
    <property type="entry name" value="Ran_GTPase-activating"/>
</dbReference>
<dbReference type="Proteomes" id="UP000649617">
    <property type="component" value="Unassembled WGS sequence"/>
</dbReference>
<dbReference type="InterPro" id="IPR009091">
    <property type="entry name" value="RCC1/BLIP-II"/>
</dbReference>
<reference evidence="3" key="1">
    <citation type="submission" date="2021-02" db="EMBL/GenBank/DDBJ databases">
        <authorList>
            <person name="Dougan E. K."/>
            <person name="Rhodes N."/>
            <person name="Thang M."/>
            <person name="Chan C."/>
        </authorList>
    </citation>
    <scope>NUCLEOTIDE SEQUENCE</scope>
</reference>
<feature type="compositionally biased region" description="Low complexity" evidence="1">
    <location>
        <begin position="51"/>
        <end position="67"/>
    </location>
</feature>
<feature type="region of interest" description="Disordered" evidence="1">
    <location>
        <begin position="51"/>
        <end position="74"/>
    </location>
</feature>